<accession>A0ABU6NLL1</accession>
<dbReference type="RefSeq" id="WP_328237132.1">
    <property type="nucleotide sequence ID" value="NZ_JAROAS010000016.1"/>
</dbReference>
<proteinExistence type="predicted"/>
<organism evidence="1 2">
    <name type="scientific">Shouchella miscanthi</name>
    <dbReference type="NCBI Taxonomy" id="2598861"/>
    <lineage>
        <taxon>Bacteria</taxon>
        <taxon>Bacillati</taxon>
        <taxon>Bacillota</taxon>
        <taxon>Bacilli</taxon>
        <taxon>Bacillales</taxon>
        <taxon>Bacillaceae</taxon>
        <taxon>Shouchella</taxon>
    </lineage>
</organism>
<dbReference type="EMBL" id="JAROAS010000016">
    <property type="protein sequence ID" value="MED4128359.1"/>
    <property type="molecule type" value="Genomic_DNA"/>
</dbReference>
<name>A0ABU6NLL1_9BACI</name>
<keyword evidence="2" id="KW-1185">Reference proteome</keyword>
<gene>
    <name evidence="1" type="ORF">P5F74_09480</name>
</gene>
<reference evidence="1 2" key="1">
    <citation type="submission" date="2023-03" db="EMBL/GenBank/DDBJ databases">
        <title>Bacillus Genome Sequencing.</title>
        <authorList>
            <person name="Dunlap C."/>
        </authorList>
    </citation>
    <scope>NUCLEOTIDE SEQUENCE [LARGE SCALE GENOMIC DNA]</scope>
    <source>
        <strain evidence="1 2">B-4107</strain>
    </source>
</reference>
<protein>
    <submittedName>
        <fullName evidence="1">Uncharacterized protein</fullName>
    </submittedName>
</protein>
<comment type="caution">
    <text evidence="1">The sequence shown here is derived from an EMBL/GenBank/DDBJ whole genome shotgun (WGS) entry which is preliminary data.</text>
</comment>
<evidence type="ECO:0000313" key="2">
    <source>
        <dbReference type="Proteomes" id="UP001341820"/>
    </source>
</evidence>
<dbReference type="Proteomes" id="UP001341820">
    <property type="component" value="Unassembled WGS sequence"/>
</dbReference>
<evidence type="ECO:0000313" key="1">
    <source>
        <dbReference type="EMBL" id="MED4128359.1"/>
    </source>
</evidence>
<sequence>MKRWLLLIASIGGIVCLSIKLVYYYEERSLESLIYYNEDDVMIMAVTTDITKVEQANGYEFYLEDLEQMEKLMEFLSAYQVKRVSQTHYQRQLLYGTQQQIFVSHYSHTPSVAFIGEAGVHLVDDGTYQVMNGPIDMKWLAEFIDEKNERNAE</sequence>